<keyword evidence="1" id="KW-0812">Transmembrane</keyword>
<protein>
    <submittedName>
        <fullName evidence="3">Uncharacterized protein</fullName>
    </submittedName>
</protein>
<evidence type="ECO:0000313" key="3">
    <source>
        <dbReference type="EMBL" id="MCP2177838.1"/>
    </source>
</evidence>
<dbReference type="RefSeq" id="WP_253662718.1">
    <property type="nucleotide sequence ID" value="NZ_BAAAJQ010000001.1"/>
</dbReference>
<keyword evidence="1" id="KW-1133">Transmembrane helix</keyword>
<evidence type="ECO:0000313" key="4">
    <source>
        <dbReference type="Proteomes" id="UP001206895"/>
    </source>
</evidence>
<keyword evidence="4" id="KW-1185">Reference proteome</keyword>
<feature type="transmembrane region" description="Helical" evidence="1">
    <location>
        <begin position="87"/>
        <end position="107"/>
    </location>
</feature>
<feature type="signal peptide" evidence="2">
    <location>
        <begin position="1"/>
        <end position="23"/>
    </location>
</feature>
<accession>A0ABT1HIS9</accession>
<name>A0ABT1HIS9_9NOCA</name>
<keyword evidence="2" id="KW-0732">Signal</keyword>
<comment type="caution">
    <text evidence="3">The sequence shown here is derived from an EMBL/GenBank/DDBJ whole genome shotgun (WGS) entry which is preliminary data.</text>
</comment>
<evidence type="ECO:0000256" key="1">
    <source>
        <dbReference type="SAM" id="Phobius"/>
    </source>
</evidence>
<keyword evidence="1" id="KW-0472">Membrane</keyword>
<organism evidence="3 4">
    <name type="scientific">Williamsia maris</name>
    <dbReference type="NCBI Taxonomy" id="72806"/>
    <lineage>
        <taxon>Bacteria</taxon>
        <taxon>Bacillati</taxon>
        <taxon>Actinomycetota</taxon>
        <taxon>Actinomycetes</taxon>
        <taxon>Mycobacteriales</taxon>
        <taxon>Nocardiaceae</taxon>
        <taxon>Williamsia</taxon>
    </lineage>
</organism>
<sequence length="114" mass="11455">MRIVVTVALCIGVFIATGSTASGAPYPPVLPTGQVPAVATVPAPVLGGPGAPAVRYGAEAPVIAPGSYPVQARTGAGPVLAPPSETATRAVVVGLLLISLLSSFYAVRRIRLRR</sequence>
<reference evidence="3 4" key="1">
    <citation type="submission" date="2022-06" db="EMBL/GenBank/DDBJ databases">
        <title>Genomic Encyclopedia of Archaeal and Bacterial Type Strains, Phase II (KMG-II): from individual species to whole genera.</title>
        <authorList>
            <person name="Goeker M."/>
        </authorList>
    </citation>
    <scope>NUCLEOTIDE SEQUENCE [LARGE SCALE GENOMIC DNA]</scope>
    <source>
        <strain evidence="3 4">DSM 44693</strain>
    </source>
</reference>
<feature type="chain" id="PRO_5045838926" evidence="2">
    <location>
        <begin position="24"/>
        <end position="114"/>
    </location>
</feature>
<dbReference type="Proteomes" id="UP001206895">
    <property type="component" value="Unassembled WGS sequence"/>
</dbReference>
<proteinExistence type="predicted"/>
<dbReference type="EMBL" id="JAMTCJ010000003">
    <property type="protein sequence ID" value="MCP2177838.1"/>
    <property type="molecule type" value="Genomic_DNA"/>
</dbReference>
<gene>
    <name evidence="3" type="ORF">LX13_003666</name>
</gene>
<evidence type="ECO:0000256" key="2">
    <source>
        <dbReference type="SAM" id="SignalP"/>
    </source>
</evidence>